<protein>
    <submittedName>
        <fullName evidence="1">Uncharacterized protein</fullName>
    </submittedName>
</protein>
<dbReference type="AlphaFoldDB" id="A0AA88UCC1"/>
<proteinExistence type="predicted"/>
<dbReference type="EMBL" id="JAVXUO010001744">
    <property type="protein sequence ID" value="KAK2979514.1"/>
    <property type="molecule type" value="Genomic_DNA"/>
</dbReference>
<gene>
    <name evidence="1" type="ORF">RJ640_008398</name>
</gene>
<organism evidence="1 2">
    <name type="scientific">Escallonia rubra</name>
    <dbReference type="NCBI Taxonomy" id="112253"/>
    <lineage>
        <taxon>Eukaryota</taxon>
        <taxon>Viridiplantae</taxon>
        <taxon>Streptophyta</taxon>
        <taxon>Embryophyta</taxon>
        <taxon>Tracheophyta</taxon>
        <taxon>Spermatophyta</taxon>
        <taxon>Magnoliopsida</taxon>
        <taxon>eudicotyledons</taxon>
        <taxon>Gunneridae</taxon>
        <taxon>Pentapetalae</taxon>
        <taxon>asterids</taxon>
        <taxon>campanulids</taxon>
        <taxon>Escalloniales</taxon>
        <taxon>Escalloniaceae</taxon>
        <taxon>Escallonia</taxon>
    </lineage>
</organism>
<accession>A0AA88UCC1</accession>
<keyword evidence="2" id="KW-1185">Reference proteome</keyword>
<dbReference type="Proteomes" id="UP001187471">
    <property type="component" value="Unassembled WGS sequence"/>
</dbReference>
<name>A0AA88UCC1_9ASTE</name>
<evidence type="ECO:0000313" key="1">
    <source>
        <dbReference type="EMBL" id="KAK2979514.1"/>
    </source>
</evidence>
<sequence>MMQSFISSSIWIAEQHALQGASYLQVKSCARGQVGLAVPVAIACFRCPEITSCNKVNIALQVFEGSNNIGVAFQSALNTVLHWDSGVAAGVGINKYLLVIDN</sequence>
<reference evidence="1" key="1">
    <citation type="submission" date="2022-12" db="EMBL/GenBank/DDBJ databases">
        <title>Draft genome assemblies for two species of Escallonia (Escalloniales).</title>
        <authorList>
            <person name="Chanderbali A."/>
            <person name="Dervinis C."/>
            <person name="Anghel I."/>
            <person name="Soltis D."/>
            <person name="Soltis P."/>
            <person name="Zapata F."/>
        </authorList>
    </citation>
    <scope>NUCLEOTIDE SEQUENCE</scope>
    <source>
        <strain evidence="1">UCBG92.1500</strain>
        <tissue evidence="1">Leaf</tissue>
    </source>
</reference>
<comment type="caution">
    <text evidence="1">The sequence shown here is derived from an EMBL/GenBank/DDBJ whole genome shotgun (WGS) entry which is preliminary data.</text>
</comment>
<evidence type="ECO:0000313" key="2">
    <source>
        <dbReference type="Proteomes" id="UP001187471"/>
    </source>
</evidence>